<dbReference type="Gene3D" id="3.40.50.300">
    <property type="entry name" value="P-loop containing nucleotide triphosphate hydrolases"/>
    <property type="match status" value="1"/>
</dbReference>
<dbReference type="SUPFAM" id="SSF52540">
    <property type="entry name" value="P-loop containing nucleoside triphosphate hydrolases"/>
    <property type="match status" value="1"/>
</dbReference>
<dbReference type="InterPro" id="IPR003439">
    <property type="entry name" value="ABC_transporter-like_ATP-bd"/>
</dbReference>
<dbReference type="Proteomes" id="UP000183585">
    <property type="component" value="Unassembled WGS sequence"/>
</dbReference>
<protein>
    <submittedName>
        <fullName evidence="5">Amino acid/amide ABC transporter ATP-binding protein 1, HAAT family</fullName>
    </submittedName>
</protein>
<dbReference type="InterPro" id="IPR027417">
    <property type="entry name" value="P-loop_NTPase"/>
</dbReference>
<dbReference type="GO" id="GO:0016887">
    <property type="term" value="F:ATP hydrolysis activity"/>
    <property type="evidence" value="ECO:0007669"/>
    <property type="project" value="InterPro"/>
</dbReference>
<dbReference type="GO" id="GO:0005304">
    <property type="term" value="F:L-valine transmembrane transporter activity"/>
    <property type="evidence" value="ECO:0007669"/>
    <property type="project" value="TreeGrafter"/>
</dbReference>
<dbReference type="GO" id="GO:0015808">
    <property type="term" value="P:L-alanine transport"/>
    <property type="evidence" value="ECO:0007669"/>
    <property type="project" value="TreeGrafter"/>
</dbReference>
<dbReference type="SMART" id="SM00382">
    <property type="entry name" value="AAA"/>
    <property type="match status" value="1"/>
</dbReference>
<organism evidence="5 6">
    <name type="scientific">Micromonospora carbonacea</name>
    <dbReference type="NCBI Taxonomy" id="47853"/>
    <lineage>
        <taxon>Bacteria</taxon>
        <taxon>Bacillati</taxon>
        <taxon>Actinomycetota</taxon>
        <taxon>Actinomycetes</taxon>
        <taxon>Micromonosporales</taxon>
        <taxon>Micromonosporaceae</taxon>
        <taxon>Micromonospora</taxon>
    </lineage>
</organism>
<evidence type="ECO:0000259" key="4">
    <source>
        <dbReference type="PROSITE" id="PS50893"/>
    </source>
</evidence>
<evidence type="ECO:0000256" key="2">
    <source>
        <dbReference type="ARBA" id="ARBA00022741"/>
    </source>
</evidence>
<dbReference type="EMBL" id="FMCT01000002">
    <property type="protein sequence ID" value="SCE79113.1"/>
    <property type="molecule type" value="Genomic_DNA"/>
</dbReference>
<dbReference type="AlphaFoldDB" id="A0A1C4V527"/>
<dbReference type="GO" id="GO:0005886">
    <property type="term" value="C:plasma membrane"/>
    <property type="evidence" value="ECO:0007669"/>
    <property type="project" value="TreeGrafter"/>
</dbReference>
<dbReference type="GO" id="GO:0015192">
    <property type="term" value="F:L-phenylalanine transmembrane transporter activity"/>
    <property type="evidence" value="ECO:0007669"/>
    <property type="project" value="TreeGrafter"/>
</dbReference>
<dbReference type="GO" id="GO:1903805">
    <property type="term" value="P:L-valine import across plasma membrane"/>
    <property type="evidence" value="ECO:0007669"/>
    <property type="project" value="TreeGrafter"/>
</dbReference>
<dbReference type="GO" id="GO:1903806">
    <property type="term" value="P:L-isoleucine import across plasma membrane"/>
    <property type="evidence" value="ECO:0007669"/>
    <property type="project" value="TreeGrafter"/>
</dbReference>
<dbReference type="PANTHER" id="PTHR45772:SF7">
    <property type="entry name" value="AMINO ACID ABC TRANSPORTER ATP-BINDING PROTEIN"/>
    <property type="match status" value="1"/>
</dbReference>
<proteinExistence type="predicted"/>
<keyword evidence="2" id="KW-0547">Nucleotide-binding</keyword>
<name>A0A1C4V527_9ACTN</name>
<evidence type="ECO:0000256" key="1">
    <source>
        <dbReference type="ARBA" id="ARBA00022448"/>
    </source>
</evidence>
<keyword evidence="6" id="KW-1185">Reference proteome</keyword>
<dbReference type="RefSeq" id="WP_083302453.1">
    <property type="nucleotide sequence ID" value="NZ_FMCT01000002.1"/>
</dbReference>
<keyword evidence="3 5" id="KW-0067">ATP-binding</keyword>
<dbReference type="GO" id="GO:0005524">
    <property type="term" value="F:ATP binding"/>
    <property type="evidence" value="ECO:0007669"/>
    <property type="project" value="UniProtKB-KW"/>
</dbReference>
<dbReference type="GO" id="GO:0015188">
    <property type="term" value="F:L-isoleucine transmembrane transporter activity"/>
    <property type="evidence" value="ECO:0007669"/>
    <property type="project" value="TreeGrafter"/>
</dbReference>
<feature type="domain" description="ABC transporter" evidence="4">
    <location>
        <begin position="30"/>
        <end position="258"/>
    </location>
</feature>
<dbReference type="GO" id="GO:0042941">
    <property type="term" value="P:D-alanine transmembrane transport"/>
    <property type="evidence" value="ECO:0007669"/>
    <property type="project" value="TreeGrafter"/>
</dbReference>
<keyword evidence="1" id="KW-0813">Transport</keyword>
<sequence length="267" mass="28529">MSTGQSVDAVDCVPSRRTHADIDRAHGTGLTATGLRHCYGKLTVLDLDAFAIAPGDRHAVIGPNGAGKSTLLNLLAGTIGPTTGQITLHAQTITRRRSSWRARAGIGRTFQHPTVYPGLTVLDCVRIGGWHHRHNPHHTPHELLNLVGLAGYADEAAGHLTHGHRRMLDLAVALAGQPRILLLDEPAAGLTDTETTQLLDILTSLPGWLAMVIVEHDMTVVTALADWTTVLHHGRRITDGPTAEVRADPTVAALYLGTPETTDAAHQ</sequence>
<gene>
    <name evidence="5" type="ORF">GA0070563_10241</name>
</gene>
<dbReference type="Pfam" id="PF00005">
    <property type="entry name" value="ABC_tran"/>
    <property type="match status" value="1"/>
</dbReference>
<evidence type="ECO:0000256" key="3">
    <source>
        <dbReference type="ARBA" id="ARBA00022840"/>
    </source>
</evidence>
<dbReference type="InterPro" id="IPR051120">
    <property type="entry name" value="ABC_AA/LPS_Transport"/>
</dbReference>
<evidence type="ECO:0000313" key="6">
    <source>
        <dbReference type="Proteomes" id="UP000183585"/>
    </source>
</evidence>
<dbReference type="InterPro" id="IPR003593">
    <property type="entry name" value="AAA+_ATPase"/>
</dbReference>
<accession>A0A1C4V527</accession>
<reference evidence="6" key="1">
    <citation type="submission" date="2016-06" db="EMBL/GenBank/DDBJ databases">
        <authorList>
            <person name="Varghese N."/>
            <person name="Submissions Spin"/>
        </authorList>
    </citation>
    <scope>NUCLEOTIDE SEQUENCE [LARGE SCALE GENOMIC DNA]</scope>
    <source>
        <strain evidence="6">DSM 43168</strain>
    </source>
</reference>
<dbReference type="PROSITE" id="PS50893">
    <property type="entry name" value="ABC_TRANSPORTER_2"/>
    <property type="match status" value="1"/>
</dbReference>
<dbReference type="PANTHER" id="PTHR45772">
    <property type="entry name" value="CONSERVED COMPONENT OF ABC TRANSPORTER FOR NATURAL AMINO ACIDS-RELATED"/>
    <property type="match status" value="1"/>
</dbReference>
<evidence type="ECO:0000313" key="5">
    <source>
        <dbReference type="EMBL" id="SCE79113.1"/>
    </source>
</evidence>